<dbReference type="AlphaFoldDB" id="A0A1H2V327"/>
<dbReference type="EMBL" id="FNNP01000001">
    <property type="protein sequence ID" value="SDW62717.1"/>
    <property type="molecule type" value="Genomic_DNA"/>
</dbReference>
<accession>A0A1H2V327</accession>
<keyword evidence="2" id="KW-1185">Reference proteome</keyword>
<sequence>MDAVVGKTITFHEIRSGMLVGTEEFLSPNLSVWRMEGRGCVYGQITTPNGQICFLYDDAPDGLPVCWWPFLHNDRLMVRLARFVGSETQEVRSITQDSLNCPSVPVG</sequence>
<evidence type="ECO:0000313" key="1">
    <source>
        <dbReference type="EMBL" id="SDW62717.1"/>
    </source>
</evidence>
<reference evidence="2" key="1">
    <citation type="submission" date="2016-10" db="EMBL/GenBank/DDBJ databases">
        <authorList>
            <person name="Varghese N."/>
            <person name="Submissions S."/>
        </authorList>
    </citation>
    <scope>NUCLEOTIDE SEQUENCE [LARGE SCALE GENOMIC DNA]</scope>
    <source>
        <strain evidence="2">DSM 27839</strain>
    </source>
</reference>
<evidence type="ECO:0000313" key="2">
    <source>
        <dbReference type="Proteomes" id="UP000183400"/>
    </source>
</evidence>
<organism evidence="1 2">
    <name type="scientific">Ruegeria halocynthiae</name>
    <dbReference type="NCBI Taxonomy" id="985054"/>
    <lineage>
        <taxon>Bacteria</taxon>
        <taxon>Pseudomonadati</taxon>
        <taxon>Pseudomonadota</taxon>
        <taxon>Alphaproteobacteria</taxon>
        <taxon>Rhodobacterales</taxon>
        <taxon>Roseobacteraceae</taxon>
        <taxon>Ruegeria</taxon>
    </lineage>
</organism>
<proteinExistence type="predicted"/>
<name>A0A1H2V327_9RHOB</name>
<dbReference type="Proteomes" id="UP000183400">
    <property type="component" value="Unassembled WGS sequence"/>
</dbReference>
<gene>
    <name evidence="1" type="ORF">SAMN05444358_1011341</name>
</gene>
<dbReference type="STRING" id="985054.SAMN05444358_1011341"/>
<protein>
    <submittedName>
        <fullName evidence="1">Uncharacterized protein</fullName>
    </submittedName>
</protein>